<protein>
    <submittedName>
        <fullName evidence="2">Uncharacterized protein</fullName>
    </submittedName>
</protein>
<proteinExistence type="predicted"/>
<dbReference type="AlphaFoldDB" id="A0A5B8UI56"/>
<feature type="chain" id="PRO_5022943154" evidence="1">
    <location>
        <begin position="20"/>
        <end position="180"/>
    </location>
</feature>
<evidence type="ECO:0000313" key="2">
    <source>
        <dbReference type="EMBL" id="QEC56046.1"/>
    </source>
</evidence>
<sequence>MRKLFLTLCFQLFLLLAFAQSFSLGQRVEGYNSGEWYKGTVTQIGSGNYQGYYYIQWEKYTVGQWVKAENVRAVKTAAAAAATSPRAGEYVILSYSSQTNPLRIGYFTLSNGTYTYYNLAKKQIGQGAYTYNTNTKTVQWTSGPFKETAWGGQFEIDREGKTHKIRLNRVTIGSNSTDSK</sequence>
<dbReference type="Gene3D" id="2.30.30.140">
    <property type="match status" value="1"/>
</dbReference>
<evidence type="ECO:0000256" key="1">
    <source>
        <dbReference type="SAM" id="SignalP"/>
    </source>
</evidence>
<dbReference type="KEGG" id="fgg:FSB75_09120"/>
<organism evidence="2 3">
    <name type="scientific">Flavisolibacter ginsenosidimutans</name>
    <dbReference type="NCBI Taxonomy" id="661481"/>
    <lineage>
        <taxon>Bacteria</taxon>
        <taxon>Pseudomonadati</taxon>
        <taxon>Bacteroidota</taxon>
        <taxon>Chitinophagia</taxon>
        <taxon>Chitinophagales</taxon>
        <taxon>Chitinophagaceae</taxon>
        <taxon>Flavisolibacter</taxon>
    </lineage>
</organism>
<name>A0A5B8UI56_9BACT</name>
<dbReference type="RefSeq" id="WP_146785955.1">
    <property type="nucleotide sequence ID" value="NZ_BAABIO010000001.1"/>
</dbReference>
<dbReference type="OrthoDB" id="670253at2"/>
<accession>A0A5B8UI56</accession>
<keyword evidence="1" id="KW-0732">Signal</keyword>
<dbReference type="Proteomes" id="UP000321204">
    <property type="component" value="Chromosome"/>
</dbReference>
<feature type="signal peptide" evidence="1">
    <location>
        <begin position="1"/>
        <end position="19"/>
    </location>
</feature>
<keyword evidence="3" id="KW-1185">Reference proteome</keyword>
<reference evidence="2 3" key="1">
    <citation type="journal article" date="2015" name="Int. J. Syst. Evol. Microbiol.">
        <title>Flavisolibacter ginsenosidimutans sp. nov., with ginsenoside-converting activity isolated from soil used for cultivating ginseng.</title>
        <authorList>
            <person name="Zhao Y."/>
            <person name="Liu Q."/>
            <person name="Kang M.S."/>
            <person name="Jin F."/>
            <person name="Yu H."/>
            <person name="Im W.T."/>
        </authorList>
    </citation>
    <scope>NUCLEOTIDE SEQUENCE [LARGE SCALE GENOMIC DNA]</scope>
    <source>
        <strain evidence="2 3">Gsoil 636</strain>
    </source>
</reference>
<evidence type="ECO:0000313" key="3">
    <source>
        <dbReference type="Proteomes" id="UP000321204"/>
    </source>
</evidence>
<gene>
    <name evidence="2" type="ORF">FSB75_09120</name>
</gene>
<dbReference type="EMBL" id="CP042433">
    <property type="protein sequence ID" value="QEC56046.1"/>
    <property type="molecule type" value="Genomic_DNA"/>
</dbReference>